<name>C2JWG3_LACRM</name>
<sequence length="40" mass="4742">MAKARPSRPRPPYTPVPNRAGSRLLYFLLDNDYFYRLESI</sequence>
<dbReference type="EMBL" id="ACIZ01000054">
    <property type="protein sequence ID" value="EEN80613.1"/>
    <property type="molecule type" value="Genomic_DNA"/>
</dbReference>
<dbReference type="HOGENOM" id="CLU_3291644_0_0_9"/>
<accession>C2JWG3</accession>
<comment type="caution">
    <text evidence="1">The sequence shown here is derived from an EMBL/GenBank/DDBJ whole genome shotgun (WGS) entry which is preliminary data.</text>
</comment>
<dbReference type="Proteomes" id="UP000004525">
    <property type="component" value="Unassembled WGS sequence"/>
</dbReference>
<gene>
    <name evidence="1" type="ORF">HMPREF0539_1247</name>
</gene>
<evidence type="ECO:0000313" key="1">
    <source>
        <dbReference type="EMBL" id="EEN80613.1"/>
    </source>
</evidence>
<reference evidence="1" key="1">
    <citation type="submission" date="2009-01" db="EMBL/GenBank/DDBJ databases">
        <authorList>
            <person name="Qin X."/>
            <person name="Bachman B."/>
            <person name="Battles P."/>
            <person name="Bell A."/>
            <person name="Bess C."/>
            <person name="Bickham C."/>
            <person name="Chaboub L."/>
            <person name="Chen D."/>
            <person name="Coyle M."/>
            <person name="Deiros D.R."/>
            <person name="Dinh H."/>
            <person name="Forbes L."/>
            <person name="Fowler G."/>
            <person name="Francisco L."/>
            <person name="Fu Q."/>
            <person name="Gubbala S."/>
            <person name="Hale W."/>
            <person name="Han Y."/>
            <person name="Hemphill L."/>
            <person name="Highlander S.K."/>
            <person name="Hirani K."/>
            <person name="Hogues M."/>
            <person name="Jackson L."/>
            <person name="Jakkamsetti A."/>
            <person name="Javaid M."/>
            <person name="Jiang H."/>
            <person name="Korchina V."/>
            <person name="Kovar C."/>
            <person name="Lara F."/>
            <person name="Lee S."/>
            <person name="Mata R."/>
            <person name="Mathew T."/>
            <person name="Moen C."/>
            <person name="Morales K."/>
            <person name="Munidasa M."/>
            <person name="Nazareth L."/>
            <person name="Ngo R."/>
            <person name="Nguyen L."/>
            <person name="Okwuonu G."/>
            <person name="Ongeri F."/>
            <person name="Patil S."/>
            <person name="Petrosino J."/>
            <person name="Pham C."/>
            <person name="Pham P."/>
            <person name="Pu L.-L."/>
            <person name="Puazo M."/>
            <person name="Raj R."/>
            <person name="Reid J."/>
            <person name="Rouhana J."/>
            <person name="Saada N."/>
            <person name="Shang Y."/>
            <person name="Simmons D."/>
            <person name="Thornton R."/>
            <person name="Warren J."/>
            <person name="Weissenberger G."/>
            <person name="Zhang J."/>
            <person name="Zhang L."/>
            <person name="Zhou C."/>
            <person name="Zhu D."/>
            <person name="Muzny D."/>
            <person name="Worley K."/>
            <person name="Gibbs R."/>
        </authorList>
    </citation>
    <scope>NUCLEOTIDE SEQUENCE [LARGE SCALE GENOMIC DNA]</scope>
    <source>
        <strain evidence="1">LMS2-1</strain>
    </source>
</reference>
<evidence type="ECO:0000313" key="2">
    <source>
        <dbReference type="Proteomes" id="UP000004525"/>
    </source>
</evidence>
<organism evidence="1 2">
    <name type="scientific">Lacticaseibacillus rhamnosus (strain LMS2-1)</name>
    <dbReference type="NCBI Taxonomy" id="525361"/>
    <lineage>
        <taxon>Bacteria</taxon>
        <taxon>Bacillati</taxon>
        <taxon>Bacillota</taxon>
        <taxon>Bacilli</taxon>
        <taxon>Lactobacillales</taxon>
        <taxon>Lactobacillaceae</taxon>
        <taxon>Lacticaseibacillus</taxon>
    </lineage>
</organism>
<proteinExistence type="predicted"/>
<protein>
    <submittedName>
        <fullName evidence="1">Uncharacterized protein</fullName>
    </submittedName>
</protein>
<dbReference type="AlphaFoldDB" id="C2JWG3"/>
<keyword evidence="2" id="KW-1185">Reference proteome</keyword>